<accession>A0ABP9C150</accession>
<comment type="caution">
    <text evidence="4">The sequence shown here is derived from an EMBL/GenBank/DDBJ whole genome shotgun (WGS) entry which is preliminary data.</text>
</comment>
<evidence type="ECO:0000313" key="5">
    <source>
        <dbReference type="Proteomes" id="UP001501411"/>
    </source>
</evidence>
<dbReference type="InterPro" id="IPR011006">
    <property type="entry name" value="CheY-like_superfamily"/>
</dbReference>
<dbReference type="PANTHER" id="PTHR37299:SF1">
    <property type="entry name" value="STAGE 0 SPORULATION PROTEIN A HOMOLOG"/>
    <property type="match status" value="1"/>
</dbReference>
<keyword evidence="1" id="KW-0597">Phosphoprotein</keyword>
<dbReference type="SMART" id="SM00448">
    <property type="entry name" value="REC"/>
    <property type="match status" value="1"/>
</dbReference>
<reference evidence="5" key="1">
    <citation type="journal article" date="2019" name="Int. J. Syst. Evol. Microbiol.">
        <title>The Global Catalogue of Microorganisms (GCM) 10K type strain sequencing project: providing services to taxonomists for standard genome sequencing and annotation.</title>
        <authorList>
            <consortium name="The Broad Institute Genomics Platform"/>
            <consortium name="The Broad Institute Genome Sequencing Center for Infectious Disease"/>
            <person name="Wu L."/>
            <person name="Ma J."/>
        </authorList>
    </citation>
    <scope>NUCLEOTIDE SEQUENCE [LARGE SCALE GENOMIC DNA]</scope>
    <source>
        <strain evidence="5">JCM 18200</strain>
    </source>
</reference>
<evidence type="ECO:0000259" key="3">
    <source>
        <dbReference type="PROSITE" id="PS50930"/>
    </source>
</evidence>
<sequence>MLVEDDDASIDMIAGTMQRFFPEIRLLIGRNLDEARHLFAINQPELLLLDINLPDGLSLDWLREIFDNNRQLSIIFTTAHANYAVEAFKFSALDYLLKPFVPQELIQAVQKALQVIGDRDLHVQLETFFHNYQQQQTPDKRLVLRTTEEIRVVNILDMLVIEADNSYSKCYLKGAEGIWVTQSIKTFDHQLSGIGFMRVHQSYLVHLRYIVSFKKKTNLLVLVEGLSIPVSQQKRASLLAYLNNLDQ</sequence>
<name>A0ABP9C150_9SPHI</name>
<feature type="modified residue" description="4-aspartylphosphate" evidence="1">
    <location>
        <position position="50"/>
    </location>
</feature>
<dbReference type="PROSITE" id="PS50110">
    <property type="entry name" value="RESPONSE_REGULATORY"/>
    <property type="match status" value="1"/>
</dbReference>
<dbReference type="EMBL" id="BAABIQ010000042">
    <property type="protein sequence ID" value="GAA4802263.1"/>
    <property type="molecule type" value="Genomic_DNA"/>
</dbReference>
<dbReference type="SMART" id="SM00850">
    <property type="entry name" value="LytTR"/>
    <property type="match status" value="1"/>
</dbReference>
<dbReference type="Gene3D" id="2.40.50.1020">
    <property type="entry name" value="LytTr DNA-binding domain"/>
    <property type="match status" value="1"/>
</dbReference>
<dbReference type="InterPro" id="IPR007492">
    <property type="entry name" value="LytTR_DNA-bd_dom"/>
</dbReference>
<evidence type="ECO:0000256" key="1">
    <source>
        <dbReference type="PROSITE-ProRule" id="PRU00169"/>
    </source>
</evidence>
<dbReference type="InterPro" id="IPR046947">
    <property type="entry name" value="LytR-like"/>
</dbReference>
<organism evidence="4 5">
    <name type="scientific">Olivibacter ginsenosidimutans</name>
    <dbReference type="NCBI Taxonomy" id="1176537"/>
    <lineage>
        <taxon>Bacteria</taxon>
        <taxon>Pseudomonadati</taxon>
        <taxon>Bacteroidota</taxon>
        <taxon>Sphingobacteriia</taxon>
        <taxon>Sphingobacteriales</taxon>
        <taxon>Sphingobacteriaceae</taxon>
        <taxon>Olivibacter</taxon>
    </lineage>
</organism>
<dbReference type="Proteomes" id="UP001501411">
    <property type="component" value="Unassembled WGS sequence"/>
</dbReference>
<evidence type="ECO:0000313" key="4">
    <source>
        <dbReference type="EMBL" id="GAA4802263.1"/>
    </source>
</evidence>
<dbReference type="SUPFAM" id="SSF52172">
    <property type="entry name" value="CheY-like"/>
    <property type="match status" value="1"/>
</dbReference>
<feature type="domain" description="HTH LytTR-type" evidence="3">
    <location>
        <begin position="142"/>
        <end position="244"/>
    </location>
</feature>
<dbReference type="Gene3D" id="3.40.50.2300">
    <property type="match status" value="1"/>
</dbReference>
<dbReference type="PANTHER" id="PTHR37299">
    <property type="entry name" value="TRANSCRIPTIONAL REGULATOR-RELATED"/>
    <property type="match status" value="1"/>
</dbReference>
<keyword evidence="5" id="KW-1185">Reference proteome</keyword>
<evidence type="ECO:0000259" key="2">
    <source>
        <dbReference type="PROSITE" id="PS50110"/>
    </source>
</evidence>
<feature type="domain" description="Response regulatory" evidence="2">
    <location>
        <begin position="1"/>
        <end position="113"/>
    </location>
</feature>
<dbReference type="Pfam" id="PF04397">
    <property type="entry name" value="LytTR"/>
    <property type="match status" value="1"/>
</dbReference>
<dbReference type="Pfam" id="PF00072">
    <property type="entry name" value="Response_reg"/>
    <property type="match status" value="1"/>
</dbReference>
<gene>
    <name evidence="4" type="ORF">GCM10023231_34040</name>
</gene>
<dbReference type="InterPro" id="IPR001789">
    <property type="entry name" value="Sig_transdc_resp-reg_receiver"/>
</dbReference>
<proteinExistence type="predicted"/>
<dbReference type="PROSITE" id="PS50930">
    <property type="entry name" value="HTH_LYTTR"/>
    <property type="match status" value="1"/>
</dbReference>
<evidence type="ECO:0008006" key="6">
    <source>
        <dbReference type="Google" id="ProtNLM"/>
    </source>
</evidence>
<protein>
    <recommendedName>
        <fullName evidence="6">Response regulator transcription factor</fullName>
    </recommendedName>
</protein>